<evidence type="ECO:0000313" key="9">
    <source>
        <dbReference type="Proteomes" id="UP001642540"/>
    </source>
</evidence>
<keyword evidence="6" id="KW-0732">Signal</keyword>
<dbReference type="SMART" id="SM00458">
    <property type="entry name" value="RICIN"/>
    <property type="match status" value="1"/>
</dbReference>
<feature type="chain" id="PRO_5046851006" description="Polypeptide N-acetylgalactosaminyltransferase" evidence="6">
    <location>
        <begin position="32"/>
        <end position="679"/>
    </location>
</feature>
<keyword evidence="5" id="KW-0808">Transferase</keyword>
<dbReference type="Pfam" id="PF00652">
    <property type="entry name" value="Ricin_B_lectin"/>
    <property type="match status" value="1"/>
</dbReference>
<comment type="caution">
    <text evidence="8">The sequence shown here is derived from an EMBL/GenBank/DDBJ whole genome shotgun (WGS) entry which is preliminary data.</text>
</comment>
<feature type="domain" description="Ricin B lectin" evidence="7">
    <location>
        <begin position="536"/>
        <end position="657"/>
    </location>
</feature>
<dbReference type="PROSITE" id="PS50231">
    <property type="entry name" value="RICIN_B_LECTIN"/>
    <property type="match status" value="1"/>
</dbReference>
<dbReference type="PANTHER" id="PTHR11675">
    <property type="entry name" value="N-ACETYLGALACTOSAMINYLTRANSFERASE"/>
    <property type="match status" value="1"/>
</dbReference>
<evidence type="ECO:0000256" key="3">
    <source>
        <dbReference type="ARBA" id="ARBA00023034"/>
    </source>
</evidence>
<feature type="signal peptide" evidence="6">
    <location>
        <begin position="1"/>
        <end position="31"/>
    </location>
</feature>
<organism evidence="8 9">
    <name type="scientific">Orchesella dallaii</name>
    <dbReference type="NCBI Taxonomy" id="48710"/>
    <lineage>
        <taxon>Eukaryota</taxon>
        <taxon>Metazoa</taxon>
        <taxon>Ecdysozoa</taxon>
        <taxon>Arthropoda</taxon>
        <taxon>Hexapoda</taxon>
        <taxon>Collembola</taxon>
        <taxon>Entomobryomorpha</taxon>
        <taxon>Entomobryoidea</taxon>
        <taxon>Orchesellidae</taxon>
        <taxon>Orchesellinae</taxon>
        <taxon>Orchesella</taxon>
    </lineage>
</organism>
<dbReference type="Gene3D" id="2.80.10.50">
    <property type="match status" value="1"/>
</dbReference>
<keyword evidence="5" id="KW-0328">Glycosyltransferase</keyword>
<dbReference type="Pfam" id="PF00535">
    <property type="entry name" value="Glycos_transf_2"/>
    <property type="match status" value="1"/>
</dbReference>
<dbReference type="InterPro" id="IPR001173">
    <property type="entry name" value="Glyco_trans_2-like"/>
</dbReference>
<gene>
    <name evidence="8" type="ORF">ODALV1_LOCUS2029</name>
</gene>
<dbReference type="EC" id="2.4.1.-" evidence="5"/>
<keyword evidence="3 5" id="KW-0333">Golgi apparatus</keyword>
<dbReference type="InterPro" id="IPR029044">
    <property type="entry name" value="Nucleotide-diphossugar_trans"/>
</dbReference>
<keyword evidence="9" id="KW-1185">Reference proteome</keyword>
<proteinExistence type="inferred from homology"/>
<evidence type="ECO:0000256" key="5">
    <source>
        <dbReference type="RuleBase" id="RU361242"/>
    </source>
</evidence>
<evidence type="ECO:0000259" key="7">
    <source>
        <dbReference type="SMART" id="SM00458"/>
    </source>
</evidence>
<name>A0ABP1PNL5_9HEXA</name>
<evidence type="ECO:0000313" key="8">
    <source>
        <dbReference type="EMBL" id="CAL8072159.1"/>
    </source>
</evidence>
<dbReference type="CDD" id="cd23462">
    <property type="entry name" value="beta-trefoil_Ricin_Pgant9-like"/>
    <property type="match status" value="1"/>
</dbReference>
<dbReference type="Gene3D" id="3.90.550.10">
    <property type="entry name" value="Spore Coat Polysaccharide Biosynthesis Protein SpsA, Chain A"/>
    <property type="match status" value="1"/>
</dbReference>
<evidence type="ECO:0000256" key="1">
    <source>
        <dbReference type="ARBA" id="ARBA00004323"/>
    </source>
</evidence>
<keyword evidence="5" id="KW-0464">Manganese</keyword>
<protein>
    <recommendedName>
        <fullName evidence="5">Polypeptide N-acetylgalactosaminyltransferase</fullName>
        <ecNumber evidence="5">2.4.1.-</ecNumber>
    </recommendedName>
    <alternativeName>
        <fullName evidence="5">Protein-UDP acetylgalactosaminyltransferase</fullName>
    </alternativeName>
</protein>
<evidence type="ECO:0000256" key="6">
    <source>
        <dbReference type="SAM" id="SignalP"/>
    </source>
</evidence>
<comment type="cofactor">
    <cofactor evidence="5">
        <name>Mn(2+)</name>
        <dbReference type="ChEBI" id="CHEBI:29035"/>
    </cofactor>
</comment>
<comment type="subcellular location">
    <subcellularLocation>
        <location evidence="1 5">Golgi apparatus membrane</location>
        <topology evidence="1 5">Single-pass type II membrane protein</topology>
    </subcellularLocation>
</comment>
<sequence>MVFILLRGKYYQSPRLLLLTLLITWHIQCRASPLEENYSSVSAPNKSTLPINISVPKSTNKLPHKLILWGDSLLDKLSVVYSVYSGQNVNVSVNDSSKINDDEAQLPSGVNDNDINEEAKQVSSWSSILEDVEDDDDKDHEENAELHLLALKSNNISGIIEGKANYPGELGSGITIEDASEQQLKNITEGYEKFGFNEFVSNLIPHNRSLPDFRNEWCQKGSQTYSKDLPTASIIIAFHNEAKSTLLRTLYSILERSDEDLMKEILLVNDFSSEENFDTTWLENVLPNDKIRIINTLQKEGVARARTLGAMNAKSSIIIFLDSHVEVTEGWLEPLLHRIALFEKAIVAPSIEVIDANTFRFKASTSNATKTGIFDWSLEVKRKSTRISSPGAPVQSAVIPFGMFAIHNAFFKSLGYFDTEFTKWGGEALELSFKAWMCGGRIEVNPCSHVGHVFKGEQPDEHKTSMKENLRRVAVNWLGEHAPFYYEMASLSDDDINREIGSKQSQIKLNLKCQPFSWYLENIAPEVFNPDLSVGEGEIRSAAFGSYFCIDASSGSDAVNIRAGIWPCHQLGGNQYWHYSSLGELRRLELCLDYSSTSTVIMYYCNRHSKTQKWLYDHNAQQLYHPSTSTCLTINAYSELALEACNSAAPTQKWTFGSLNEDRLQETLKTGFNITDSMK</sequence>
<comment type="similarity">
    <text evidence="5">Belongs to the glycosyltransferase 2 family. GalNAc-T subfamily.</text>
</comment>
<comment type="pathway">
    <text evidence="5">Protein modification; protein glycosylation.</text>
</comment>
<keyword evidence="2 5" id="KW-0430">Lectin</keyword>
<dbReference type="Proteomes" id="UP001642540">
    <property type="component" value="Unassembled WGS sequence"/>
</dbReference>
<dbReference type="EMBL" id="CAXLJM020000007">
    <property type="protein sequence ID" value="CAL8072159.1"/>
    <property type="molecule type" value="Genomic_DNA"/>
</dbReference>
<keyword evidence="4 5" id="KW-1015">Disulfide bond</keyword>
<accession>A0ABP1PNL5</accession>
<evidence type="ECO:0000256" key="4">
    <source>
        <dbReference type="ARBA" id="ARBA00023157"/>
    </source>
</evidence>
<reference evidence="8 9" key="1">
    <citation type="submission" date="2024-08" db="EMBL/GenBank/DDBJ databases">
        <authorList>
            <person name="Cucini C."/>
            <person name="Frati F."/>
        </authorList>
    </citation>
    <scope>NUCLEOTIDE SEQUENCE [LARGE SCALE GENOMIC DNA]</scope>
</reference>
<dbReference type="SUPFAM" id="SSF50370">
    <property type="entry name" value="Ricin B-like lectins"/>
    <property type="match status" value="1"/>
</dbReference>
<evidence type="ECO:0000256" key="2">
    <source>
        <dbReference type="ARBA" id="ARBA00022734"/>
    </source>
</evidence>
<dbReference type="InterPro" id="IPR000772">
    <property type="entry name" value="Ricin_B_lectin"/>
</dbReference>
<dbReference type="PANTHER" id="PTHR11675:SF131">
    <property type="entry name" value="POLYPEPTIDE N-ACETYLGALACTOSAMINYLTRANSFERASE 9-RELATED"/>
    <property type="match status" value="1"/>
</dbReference>
<dbReference type="InterPro" id="IPR035992">
    <property type="entry name" value="Ricin_B-like_lectins"/>
</dbReference>
<dbReference type="SUPFAM" id="SSF53448">
    <property type="entry name" value="Nucleotide-diphospho-sugar transferases"/>
    <property type="match status" value="1"/>
</dbReference>